<dbReference type="Pfam" id="PF00817">
    <property type="entry name" value="IMS"/>
    <property type="match status" value="1"/>
</dbReference>
<keyword evidence="12" id="KW-0234">DNA repair</keyword>
<dbReference type="InterPro" id="IPR036775">
    <property type="entry name" value="DNA_pol_Y-fam_lit_finger_sf"/>
</dbReference>
<dbReference type="InterPro" id="IPR001563">
    <property type="entry name" value="Peptidase_S10"/>
</dbReference>
<name>A0ABR1GSG8_9HYPO</name>
<keyword evidence="11" id="KW-0325">Glycoprotein</keyword>
<comment type="caution">
    <text evidence="16">The sequence shown here is derived from an EMBL/GenBank/DDBJ whole genome shotgun (WGS) entry which is preliminary data.</text>
</comment>
<keyword evidence="13" id="KW-0539">Nucleus</keyword>
<evidence type="ECO:0000256" key="1">
    <source>
        <dbReference type="ARBA" id="ARBA00004123"/>
    </source>
</evidence>
<dbReference type="PROSITE" id="PS50173">
    <property type="entry name" value="UMUC"/>
    <property type="match status" value="1"/>
</dbReference>
<keyword evidence="6" id="KW-0808">Transferase</keyword>
<keyword evidence="7" id="KW-0479">Metal-binding</keyword>
<gene>
    <name evidence="16" type="ORF">QQX98_009377</name>
</gene>
<feature type="region of interest" description="Disordered" evidence="14">
    <location>
        <begin position="663"/>
        <end position="688"/>
    </location>
</feature>
<evidence type="ECO:0000256" key="14">
    <source>
        <dbReference type="SAM" id="MobiDB-lite"/>
    </source>
</evidence>
<comment type="similarity">
    <text evidence="3">Belongs to the peptidase S10 family.</text>
</comment>
<feature type="compositionally biased region" description="Low complexity" evidence="14">
    <location>
        <begin position="666"/>
        <end position="678"/>
    </location>
</feature>
<evidence type="ECO:0000256" key="10">
    <source>
        <dbReference type="ARBA" id="ARBA00023128"/>
    </source>
</evidence>
<evidence type="ECO:0000256" key="8">
    <source>
        <dbReference type="ARBA" id="ARBA00022763"/>
    </source>
</evidence>
<dbReference type="InterPro" id="IPR001126">
    <property type="entry name" value="UmuC"/>
</dbReference>
<dbReference type="SUPFAM" id="SSF53474">
    <property type="entry name" value="alpha/beta-Hydrolases"/>
    <property type="match status" value="1"/>
</dbReference>
<comment type="subcellular location">
    <subcellularLocation>
        <location evidence="2">Mitochondrion</location>
    </subcellularLocation>
    <subcellularLocation>
        <location evidence="1">Nucleus</location>
    </subcellularLocation>
</comment>
<dbReference type="Gene3D" id="3.30.70.270">
    <property type="match status" value="1"/>
</dbReference>
<organism evidence="16 17">
    <name type="scientific">Neonectria punicea</name>
    <dbReference type="NCBI Taxonomy" id="979145"/>
    <lineage>
        <taxon>Eukaryota</taxon>
        <taxon>Fungi</taxon>
        <taxon>Dikarya</taxon>
        <taxon>Ascomycota</taxon>
        <taxon>Pezizomycotina</taxon>
        <taxon>Sordariomycetes</taxon>
        <taxon>Hypocreomycetidae</taxon>
        <taxon>Hypocreales</taxon>
        <taxon>Nectriaceae</taxon>
        <taxon>Neonectria</taxon>
    </lineage>
</organism>
<dbReference type="Proteomes" id="UP001498476">
    <property type="component" value="Unassembled WGS sequence"/>
</dbReference>
<dbReference type="Pfam" id="PF00450">
    <property type="entry name" value="Peptidase_S10"/>
    <property type="match status" value="2"/>
</dbReference>
<dbReference type="Gene3D" id="1.10.150.20">
    <property type="entry name" value="5' to 3' exonuclease, C-terminal subdomain"/>
    <property type="match status" value="1"/>
</dbReference>
<dbReference type="PRINTS" id="PR00724">
    <property type="entry name" value="CRBOXYPTASEC"/>
</dbReference>
<keyword evidence="17" id="KW-1185">Reference proteome</keyword>
<accession>A0ABR1GSG8</accession>
<dbReference type="PROSITE" id="PS00560">
    <property type="entry name" value="CARBOXYPEPT_SER_HIS"/>
    <property type="match status" value="1"/>
</dbReference>
<dbReference type="EMBL" id="JAZAVJ010000186">
    <property type="protein sequence ID" value="KAK7408450.1"/>
    <property type="molecule type" value="Genomic_DNA"/>
</dbReference>
<evidence type="ECO:0000256" key="3">
    <source>
        <dbReference type="ARBA" id="ARBA00009431"/>
    </source>
</evidence>
<dbReference type="Gene3D" id="3.40.1170.60">
    <property type="match status" value="1"/>
</dbReference>
<keyword evidence="10" id="KW-0496">Mitochondrion</keyword>
<evidence type="ECO:0000256" key="12">
    <source>
        <dbReference type="ARBA" id="ARBA00023204"/>
    </source>
</evidence>
<evidence type="ECO:0000256" key="6">
    <source>
        <dbReference type="ARBA" id="ARBA00022679"/>
    </source>
</evidence>
<evidence type="ECO:0000256" key="2">
    <source>
        <dbReference type="ARBA" id="ARBA00004173"/>
    </source>
</evidence>
<sequence length="688" mass="76300">MSAPSAAPRSGRTTRLSQFTNLDLQLLAQSSPESPLRVVALVDCDAFYAQCETIRLGIPTSRPLAVRQWNAIIALNHPARKNNLKRGMSVDEVRQLCPGIKLPLPTITGLRDWEPDTTVAFSDGEFPERELDWDDVVLLIGAGIVRSIRKEMRKQLQLTTSAGVSHNKMLAKMASRINKPNQQTITGRRSAPALLYNSNISDLPRLGGQLGLKVSLCFASDKISDILRDPLAAMAERLGTEHAQWVYDAIRGREKSPVVARSQVQSLLSAKTFVPFLTGLHQAKRWLRIFAADLEARLRDLEADSVFPRRPGTIAVHHRIRGTKASGIGREGPRLGIKDNTNVTLWLNGGPGSDSFIGLFEEIGPCEVVENMTTVLRDHSWTEISNLLFLSQLVGTGFSYRTRWEVLQGFYSTLPQLSDSKISSTDFRLWVGSFGGHWGPAFFTYFSEQNELLDEDTMKGRKLNMKSLGKNKGYGVDLVNDTIYEMGKWNRDRPGGCQGKMDYCAWLDRDSLPWLNTAPVQNALGANLNYTSSNLLYSGFTLSGDFAVGYLKDIEKLLESDVQIALVFGDADYICNWPGGEALSLAADWSGAGEFHDAGYTNLVVEGKAYGETRQYGKLSFTRVWNAGHEIPYFQPEASFQIFNRTTNRFDIATGKVRITADSTHKTNGTAKTTRTTTLPPLSAETKD</sequence>
<dbReference type="SUPFAM" id="SSF100879">
    <property type="entry name" value="Lesion bypass DNA polymerase (Y-family), little finger domain"/>
    <property type="match status" value="1"/>
</dbReference>
<evidence type="ECO:0000256" key="9">
    <source>
        <dbReference type="ARBA" id="ARBA00022801"/>
    </source>
</evidence>
<protein>
    <recommendedName>
        <fullName evidence="15">UmuC domain-containing protein</fullName>
    </recommendedName>
</protein>
<evidence type="ECO:0000256" key="4">
    <source>
        <dbReference type="ARBA" id="ARBA00022645"/>
    </source>
</evidence>
<dbReference type="InterPro" id="IPR029058">
    <property type="entry name" value="AB_hydrolase_fold"/>
</dbReference>
<dbReference type="InterPro" id="IPR043128">
    <property type="entry name" value="Rev_trsase/Diguanyl_cyclase"/>
</dbReference>
<keyword evidence="5" id="KW-0645">Protease</keyword>
<dbReference type="InterPro" id="IPR052230">
    <property type="entry name" value="DNA_polymerase_eta"/>
</dbReference>
<dbReference type="PANTHER" id="PTHR45873">
    <property type="entry name" value="DNA POLYMERASE ETA"/>
    <property type="match status" value="1"/>
</dbReference>
<reference evidence="16 17" key="1">
    <citation type="journal article" date="2025" name="Microbiol. Resour. Announc.">
        <title>Draft genome sequences for Neonectria magnoliae and Neonectria punicea, canker pathogens of Liriodendron tulipifera and Acer saccharum in West Virginia.</title>
        <authorList>
            <person name="Petronek H.M."/>
            <person name="Kasson M.T."/>
            <person name="Metheny A.M."/>
            <person name="Stauder C.M."/>
            <person name="Lovett B."/>
            <person name="Lynch S.C."/>
            <person name="Garnas J.R."/>
            <person name="Kasson L.R."/>
            <person name="Stajich J.E."/>
        </authorList>
    </citation>
    <scope>NUCLEOTIDE SEQUENCE [LARGE SCALE GENOMIC DNA]</scope>
    <source>
        <strain evidence="16 17">NRRL 64653</strain>
    </source>
</reference>
<dbReference type="SUPFAM" id="SSF56672">
    <property type="entry name" value="DNA/RNA polymerases"/>
    <property type="match status" value="1"/>
</dbReference>
<keyword evidence="4" id="KW-0121">Carboxypeptidase</keyword>
<dbReference type="Gene3D" id="3.30.1490.100">
    <property type="entry name" value="DNA polymerase, Y-family, little finger domain"/>
    <property type="match status" value="1"/>
</dbReference>
<evidence type="ECO:0000256" key="7">
    <source>
        <dbReference type="ARBA" id="ARBA00022723"/>
    </source>
</evidence>
<feature type="domain" description="UmuC" evidence="15">
    <location>
        <begin position="39"/>
        <end position="207"/>
    </location>
</feature>
<evidence type="ECO:0000313" key="16">
    <source>
        <dbReference type="EMBL" id="KAK7408450.1"/>
    </source>
</evidence>
<dbReference type="InterPro" id="IPR033124">
    <property type="entry name" value="Ser_caboxypep_his_AS"/>
</dbReference>
<keyword evidence="8" id="KW-0227">DNA damage</keyword>
<evidence type="ECO:0000259" key="15">
    <source>
        <dbReference type="PROSITE" id="PS50173"/>
    </source>
</evidence>
<evidence type="ECO:0000256" key="11">
    <source>
        <dbReference type="ARBA" id="ARBA00023180"/>
    </source>
</evidence>
<evidence type="ECO:0000256" key="5">
    <source>
        <dbReference type="ARBA" id="ARBA00022670"/>
    </source>
</evidence>
<evidence type="ECO:0000313" key="17">
    <source>
        <dbReference type="Proteomes" id="UP001498476"/>
    </source>
</evidence>
<proteinExistence type="inferred from homology"/>
<evidence type="ECO:0000256" key="13">
    <source>
        <dbReference type="ARBA" id="ARBA00023242"/>
    </source>
</evidence>
<dbReference type="PANTHER" id="PTHR45873:SF1">
    <property type="entry name" value="DNA POLYMERASE ETA"/>
    <property type="match status" value="1"/>
</dbReference>
<dbReference type="InterPro" id="IPR043502">
    <property type="entry name" value="DNA/RNA_pol_sf"/>
</dbReference>
<keyword evidence="9" id="KW-0378">Hydrolase</keyword>
<dbReference type="Gene3D" id="3.40.50.1820">
    <property type="entry name" value="alpha/beta hydrolase"/>
    <property type="match status" value="1"/>
</dbReference>